<keyword evidence="6 7" id="KW-0472">Membrane</keyword>
<comment type="similarity">
    <text evidence="2">Belongs to the jagunal family.</text>
</comment>
<dbReference type="GO" id="GO:0005789">
    <property type="term" value="C:endoplasmic reticulum membrane"/>
    <property type="evidence" value="ECO:0007669"/>
    <property type="project" value="UniProtKB-SubCell"/>
</dbReference>
<sequence length="115" mass="12659">NVELTPEPWIMAWCISFIPALIGLQSLPKNRSNLLYMFAFGIIVTGVGPLMYGSTFVILEVLQNMSEGIVPATQDWRVLPIKMAVVAFIIQLHAITVYYSSKLIGAWGSKGEKGS</sequence>
<dbReference type="OMA" id="ITHAVVW"/>
<evidence type="ECO:0000256" key="4">
    <source>
        <dbReference type="ARBA" id="ARBA00022824"/>
    </source>
</evidence>
<dbReference type="Proteomes" id="UP000887567">
    <property type="component" value="Unplaced"/>
</dbReference>
<dbReference type="PANTHER" id="PTHR20955">
    <property type="entry name" value="PROTEIN JAGUNAL HOMOLOG 1"/>
    <property type="match status" value="1"/>
</dbReference>
<dbReference type="PANTHER" id="PTHR20955:SF1">
    <property type="entry name" value="PROTEIN JAGUNAL HOMOLOG 1"/>
    <property type="match status" value="1"/>
</dbReference>
<dbReference type="InterPro" id="IPR009787">
    <property type="entry name" value="Jagunal"/>
</dbReference>
<dbReference type="OrthoDB" id="8914197at2759"/>
<evidence type="ECO:0000256" key="6">
    <source>
        <dbReference type="ARBA" id="ARBA00023136"/>
    </source>
</evidence>
<dbReference type="KEGG" id="epa:110235091"/>
<dbReference type="EnsemblMetazoa" id="XM_021040515.2">
    <property type="protein sequence ID" value="XP_020896174.2"/>
    <property type="gene ID" value="LOC110235091"/>
</dbReference>
<evidence type="ECO:0000313" key="9">
    <source>
        <dbReference type="Proteomes" id="UP000887567"/>
    </source>
</evidence>
<keyword evidence="5 7" id="KW-1133">Transmembrane helix</keyword>
<dbReference type="Pfam" id="PF07086">
    <property type="entry name" value="Jagunal"/>
    <property type="match status" value="1"/>
</dbReference>
<reference evidence="8" key="1">
    <citation type="submission" date="2022-11" db="UniProtKB">
        <authorList>
            <consortium name="EnsemblMetazoa"/>
        </authorList>
    </citation>
    <scope>IDENTIFICATION</scope>
</reference>
<evidence type="ECO:0000256" key="2">
    <source>
        <dbReference type="ARBA" id="ARBA00008462"/>
    </source>
</evidence>
<evidence type="ECO:0000256" key="7">
    <source>
        <dbReference type="SAM" id="Phobius"/>
    </source>
</evidence>
<keyword evidence="9" id="KW-1185">Reference proteome</keyword>
<dbReference type="RefSeq" id="XP_020896174.2">
    <property type="nucleotide sequence ID" value="XM_021040515.2"/>
</dbReference>
<comment type="subcellular location">
    <subcellularLocation>
        <location evidence="1">Endoplasmic reticulum membrane</location>
        <topology evidence="1">Multi-pass membrane protein</topology>
    </subcellularLocation>
</comment>
<dbReference type="GeneID" id="110235091"/>
<feature type="transmembrane region" description="Helical" evidence="7">
    <location>
        <begin position="79"/>
        <end position="100"/>
    </location>
</feature>
<evidence type="ECO:0000256" key="5">
    <source>
        <dbReference type="ARBA" id="ARBA00022989"/>
    </source>
</evidence>
<keyword evidence="3 7" id="KW-0812">Transmembrane</keyword>
<protein>
    <submittedName>
        <fullName evidence="8">Uncharacterized protein</fullName>
    </submittedName>
</protein>
<evidence type="ECO:0000313" key="8">
    <source>
        <dbReference type="EnsemblMetazoa" id="XP_020896174.2"/>
    </source>
</evidence>
<evidence type="ECO:0000256" key="3">
    <source>
        <dbReference type="ARBA" id="ARBA00022692"/>
    </source>
</evidence>
<name>A0A913WZ24_EXADI</name>
<dbReference type="GO" id="GO:0016192">
    <property type="term" value="P:vesicle-mediated transport"/>
    <property type="evidence" value="ECO:0007669"/>
    <property type="project" value="TreeGrafter"/>
</dbReference>
<keyword evidence="4" id="KW-0256">Endoplasmic reticulum</keyword>
<accession>A0A913WZ24</accession>
<proteinExistence type="inferred from homology"/>
<evidence type="ECO:0000256" key="1">
    <source>
        <dbReference type="ARBA" id="ARBA00004477"/>
    </source>
</evidence>
<feature type="transmembrane region" description="Helical" evidence="7">
    <location>
        <begin position="34"/>
        <end position="59"/>
    </location>
</feature>
<feature type="transmembrane region" description="Helical" evidence="7">
    <location>
        <begin position="6"/>
        <end position="27"/>
    </location>
</feature>
<dbReference type="AlphaFoldDB" id="A0A913WZ24"/>
<organism evidence="8 9">
    <name type="scientific">Exaiptasia diaphana</name>
    <name type="common">Tropical sea anemone</name>
    <name type="synonym">Aiptasia pulchella</name>
    <dbReference type="NCBI Taxonomy" id="2652724"/>
    <lineage>
        <taxon>Eukaryota</taxon>
        <taxon>Metazoa</taxon>
        <taxon>Cnidaria</taxon>
        <taxon>Anthozoa</taxon>
        <taxon>Hexacorallia</taxon>
        <taxon>Actiniaria</taxon>
        <taxon>Aiptasiidae</taxon>
        <taxon>Exaiptasia</taxon>
    </lineage>
</organism>
<dbReference type="GO" id="GO:0007029">
    <property type="term" value="P:endoplasmic reticulum organization"/>
    <property type="evidence" value="ECO:0007669"/>
    <property type="project" value="InterPro"/>
</dbReference>